<evidence type="ECO:0000313" key="13">
    <source>
        <dbReference type="EMBL" id="ABU56870.1"/>
    </source>
</evidence>
<dbReference type="GO" id="GO:0006271">
    <property type="term" value="P:DNA strand elongation involved in DNA replication"/>
    <property type="evidence" value="ECO:0007669"/>
    <property type="project" value="TreeGrafter"/>
</dbReference>
<evidence type="ECO:0000256" key="7">
    <source>
        <dbReference type="ARBA" id="ARBA00022932"/>
    </source>
</evidence>
<dbReference type="GO" id="GO:0005737">
    <property type="term" value="C:cytoplasm"/>
    <property type="evidence" value="ECO:0007669"/>
    <property type="project" value="UniProtKB-SubCell"/>
</dbReference>
<proteinExistence type="inferred from homology"/>
<dbReference type="AlphaFoldDB" id="A7NHC3"/>
<dbReference type="InterPro" id="IPR022637">
    <property type="entry name" value="DNA_polIII_beta_cen"/>
</dbReference>
<reference evidence="13 14" key="1">
    <citation type="submission" date="2007-08" db="EMBL/GenBank/DDBJ databases">
        <title>Complete sequence of Roseiflexus castenholzii DSM 13941.</title>
        <authorList>
            <consortium name="US DOE Joint Genome Institute"/>
            <person name="Copeland A."/>
            <person name="Lucas S."/>
            <person name="Lapidus A."/>
            <person name="Barry K."/>
            <person name="Glavina del Rio T."/>
            <person name="Dalin E."/>
            <person name="Tice H."/>
            <person name="Pitluck S."/>
            <person name="Thompson L.S."/>
            <person name="Brettin T."/>
            <person name="Bruce D."/>
            <person name="Detter J.C."/>
            <person name="Han C."/>
            <person name="Tapia R."/>
            <person name="Schmutz J."/>
            <person name="Larimer F."/>
            <person name="Land M."/>
            <person name="Hauser L."/>
            <person name="Kyrpides N."/>
            <person name="Mikhailova N."/>
            <person name="Bryant D.A."/>
            <person name="Hanada S."/>
            <person name="Tsukatani Y."/>
            <person name="Richardson P."/>
        </authorList>
    </citation>
    <scope>NUCLEOTIDE SEQUENCE [LARGE SCALE GENOMIC DNA]</scope>
    <source>
        <strain evidence="14">DSM 13941 / HLO8</strain>
    </source>
</reference>
<dbReference type="NCBIfam" id="TIGR00663">
    <property type="entry name" value="dnan"/>
    <property type="match status" value="1"/>
</dbReference>
<comment type="subcellular location">
    <subcellularLocation>
        <location evidence="1 9">Cytoplasm</location>
    </subcellularLocation>
</comment>
<keyword evidence="6 9" id="KW-0235">DNA replication</keyword>
<dbReference type="Gene3D" id="3.70.10.10">
    <property type="match status" value="1"/>
</dbReference>
<keyword evidence="8" id="KW-0238">DNA-binding</keyword>
<dbReference type="Pfam" id="PF02768">
    <property type="entry name" value="DNA_pol3_beta_3"/>
    <property type="match status" value="1"/>
</dbReference>
<dbReference type="PANTHER" id="PTHR30478:SF0">
    <property type="entry name" value="BETA SLIDING CLAMP"/>
    <property type="match status" value="1"/>
</dbReference>
<dbReference type="Gene3D" id="3.10.150.10">
    <property type="entry name" value="DNA Polymerase III, subunit A, domain 2"/>
    <property type="match status" value="1"/>
</dbReference>
<evidence type="ECO:0000256" key="6">
    <source>
        <dbReference type="ARBA" id="ARBA00022705"/>
    </source>
</evidence>
<dbReference type="Pfam" id="PF00712">
    <property type="entry name" value="DNA_pol3_beta"/>
    <property type="match status" value="1"/>
</dbReference>
<dbReference type="GO" id="GO:0009360">
    <property type="term" value="C:DNA polymerase III complex"/>
    <property type="evidence" value="ECO:0007669"/>
    <property type="project" value="InterPro"/>
</dbReference>
<dbReference type="RefSeq" id="WP_012119300.1">
    <property type="nucleotide sequence ID" value="NC_009767.1"/>
</dbReference>
<dbReference type="OrthoDB" id="8421503at2"/>
<dbReference type="InterPro" id="IPR001001">
    <property type="entry name" value="DNA_polIII_beta"/>
</dbReference>
<dbReference type="SMART" id="SM00480">
    <property type="entry name" value="POL3Bc"/>
    <property type="match status" value="1"/>
</dbReference>
<evidence type="ECO:0000256" key="4">
    <source>
        <dbReference type="ARBA" id="ARBA00022679"/>
    </source>
</evidence>
<dbReference type="GO" id="GO:0003677">
    <property type="term" value="F:DNA binding"/>
    <property type="evidence" value="ECO:0007669"/>
    <property type="project" value="UniProtKB-UniRule"/>
</dbReference>
<evidence type="ECO:0000256" key="2">
    <source>
        <dbReference type="ARBA" id="ARBA00010752"/>
    </source>
</evidence>
<dbReference type="InterPro" id="IPR046938">
    <property type="entry name" value="DNA_clamp_sf"/>
</dbReference>
<comment type="subunit">
    <text evidence="9">Forms a ring-shaped head-to-tail homodimer around DNA.</text>
</comment>
<evidence type="ECO:0000256" key="3">
    <source>
        <dbReference type="ARBA" id="ARBA00022490"/>
    </source>
</evidence>
<dbReference type="GO" id="GO:0003887">
    <property type="term" value="F:DNA-directed DNA polymerase activity"/>
    <property type="evidence" value="ECO:0007669"/>
    <property type="project" value="UniProtKB-UniRule"/>
</dbReference>
<dbReference type="EMBL" id="CP000804">
    <property type="protein sequence ID" value="ABU56870.1"/>
    <property type="molecule type" value="Genomic_DNA"/>
</dbReference>
<name>A7NHC3_ROSCS</name>
<keyword evidence="4 9" id="KW-0808">Transferase</keyword>
<dbReference type="PIRSF" id="PIRSF000804">
    <property type="entry name" value="DNA_pol_III_b"/>
    <property type="match status" value="1"/>
</dbReference>
<dbReference type="Pfam" id="PF02767">
    <property type="entry name" value="DNA_pol3_beta_2"/>
    <property type="match status" value="1"/>
</dbReference>
<feature type="domain" description="DNA polymerase III beta sliding clamp C-terminal" evidence="12">
    <location>
        <begin position="250"/>
        <end position="374"/>
    </location>
</feature>
<dbReference type="HOGENOM" id="CLU_038149_4_1_0"/>
<comment type="similarity">
    <text evidence="2 9">Belongs to the beta sliding clamp family.</text>
</comment>
<dbReference type="SUPFAM" id="SSF55979">
    <property type="entry name" value="DNA clamp"/>
    <property type="match status" value="3"/>
</dbReference>
<dbReference type="GO" id="GO:0008408">
    <property type="term" value="F:3'-5' exonuclease activity"/>
    <property type="evidence" value="ECO:0007669"/>
    <property type="project" value="InterPro"/>
</dbReference>
<dbReference type="Proteomes" id="UP000000263">
    <property type="component" value="Chromosome"/>
</dbReference>
<keyword evidence="14" id="KW-1185">Reference proteome</keyword>
<evidence type="ECO:0000259" key="10">
    <source>
        <dbReference type="Pfam" id="PF00712"/>
    </source>
</evidence>
<keyword evidence="7 9" id="KW-0239">DNA-directed DNA polymerase</keyword>
<evidence type="ECO:0000256" key="8">
    <source>
        <dbReference type="ARBA" id="ARBA00023125"/>
    </source>
</evidence>
<dbReference type="InterPro" id="IPR022634">
    <property type="entry name" value="DNA_polIII_beta_N"/>
</dbReference>
<organism evidence="13 14">
    <name type="scientific">Roseiflexus castenholzii (strain DSM 13941 / HLO8)</name>
    <dbReference type="NCBI Taxonomy" id="383372"/>
    <lineage>
        <taxon>Bacteria</taxon>
        <taxon>Bacillati</taxon>
        <taxon>Chloroflexota</taxon>
        <taxon>Chloroflexia</taxon>
        <taxon>Chloroflexales</taxon>
        <taxon>Roseiflexineae</taxon>
        <taxon>Roseiflexaceae</taxon>
        <taxon>Roseiflexus</taxon>
    </lineage>
</organism>
<evidence type="ECO:0000259" key="11">
    <source>
        <dbReference type="Pfam" id="PF02767"/>
    </source>
</evidence>
<dbReference type="PANTHER" id="PTHR30478">
    <property type="entry name" value="DNA POLYMERASE III SUBUNIT BETA"/>
    <property type="match status" value="1"/>
</dbReference>
<gene>
    <name evidence="13" type="ordered locus">Rcas_0749</name>
</gene>
<comment type="function">
    <text evidence="9">Confers DNA tethering and processivity to DNA polymerases and other proteins. Acts as a clamp, forming a ring around DNA (a reaction catalyzed by the clamp-loading complex) which diffuses in an ATP-independent manner freely and bidirectionally along dsDNA. Initially characterized for its ability to contact the catalytic subunit of DNA polymerase III (Pol III), a complex, multichain enzyme responsible for most of the replicative synthesis in bacteria; Pol III exhibits 3'-5' exonuclease proofreading activity. The beta chain is required for initiation of replication as well as for processivity of DNA replication.</text>
</comment>
<evidence type="ECO:0000256" key="9">
    <source>
        <dbReference type="PIRNR" id="PIRNR000804"/>
    </source>
</evidence>
<evidence type="ECO:0000256" key="1">
    <source>
        <dbReference type="ARBA" id="ARBA00004496"/>
    </source>
</evidence>
<evidence type="ECO:0000313" key="14">
    <source>
        <dbReference type="Proteomes" id="UP000000263"/>
    </source>
</evidence>
<evidence type="ECO:0000259" key="12">
    <source>
        <dbReference type="Pfam" id="PF02768"/>
    </source>
</evidence>
<accession>A7NHC3</accession>
<dbReference type="InterPro" id="IPR022635">
    <property type="entry name" value="DNA_polIII_beta_C"/>
</dbReference>
<dbReference type="eggNOG" id="COG0592">
    <property type="taxonomic scope" value="Bacteria"/>
</dbReference>
<dbReference type="STRING" id="383372.Rcas_0749"/>
<sequence>MKLSCLQENLKRGLAVVSHAVAGKSTLPVLSNILIASDDGRLKLAATNLEIGITCWIGAKIEEEGAVAVPAKLLSDVVGSLPNDRIDLTLDGRTQTLNLKCARFESNIKGTESGEFPAIPTVDNRTPTAVFPPTLLRETIQQVAFAASTEETRPVLQGVQLRLRDNRAIFAAADGFRLAQRIVELPEPVAQPQDLIIPARALNELARILNDDESQVEMIVTHSGGQVLFHTSTVDLVSRLIDGKYPDVDRVIPQQYQTRAVLDTQELTKAVKLASYFTVAPSNSVRLHMEPGGDLGPGRMTISANAVDVGDNKGQVDAMIEGEGGQIALNVKFLSDAIAAIPTPQLALETQSPQHPAVFKPVGADGYIHIVMPMTVR</sequence>
<dbReference type="CDD" id="cd00140">
    <property type="entry name" value="beta_clamp"/>
    <property type="match status" value="1"/>
</dbReference>
<protein>
    <recommendedName>
        <fullName evidence="9">Beta sliding clamp</fullName>
    </recommendedName>
</protein>
<evidence type="ECO:0000256" key="5">
    <source>
        <dbReference type="ARBA" id="ARBA00022695"/>
    </source>
</evidence>
<dbReference type="KEGG" id="rca:Rcas_0749"/>
<keyword evidence="3 9" id="KW-0963">Cytoplasm</keyword>
<feature type="domain" description="DNA polymerase III beta sliding clamp central" evidence="11">
    <location>
        <begin position="133"/>
        <end position="247"/>
    </location>
</feature>
<feature type="domain" description="DNA polymerase III beta sliding clamp N-terminal" evidence="10">
    <location>
        <begin position="1"/>
        <end position="120"/>
    </location>
</feature>
<keyword evidence="5 9" id="KW-0548">Nucleotidyltransferase</keyword>